<dbReference type="GO" id="GO:0003743">
    <property type="term" value="F:translation initiation factor activity"/>
    <property type="evidence" value="ECO:0007669"/>
    <property type="project" value="UniProtKB-KW"/>
</dbReference>
<dbReference type="Gene3D" id="3.90.550.10">
    <property type="entry name" value="Spore Coat Polysaccharide Biosynthesis Protein SpsA, Chain A"/>
    <property type="match status" value="1"/>
</dbReference>
<evidence type="ECO:0000256" key="6">
    <source>
        <dbReference type="ARBA" id="ARBA00044196"/>
    </source>
</evidence>
<evidence type="ECO:0000256" key="10">
    <source>
        <dbReference type="SAM" id="MobiDB-lite"/>
    </source>
</evidence>
<proteinExistence type="inferred from homology"/>
<keyword evidence="4" id="KW-0396">Initiation factor</keyword>
<protein>
    <recommendedName>
        <fullName evidence="6">Translation initiation factor eIF2B subunit gamma</fullName>
    </recommendedName>
    <alternativeName>
        <fullName evidence="7">eIF2B GDP-GTP exchange factor subunit gamma</fullName>
    </alternativeName>
</protein>
<comment type="similarity">
    <text evidence="2">Belongs to the eIF-2B gamma/epsilon subunits family.</text>
</comment>
<gene>
    <name evidence="14" type="ORF">APLA_LOCUS10367</name>
</gene>
<dbReference type="Pfam" id="PF00483">
    <property type="entry name" value="NTP_transferase"/>
    <property type="match status" value="1"/>
</dbReference>
<feature type="region of interest" description="Disordered" evidence="10">
    <location>
        <begin position="91"/>
        <end position="140"/>
    </location>
</feature>
<dbReference type="GO" id="GO:0005829">
    <property type="term" value="C:cytosol"/>
    <property type="evidence" value="ECO:0007669"/>
    <property type="project" value="UniProtKB-SubCell"/>
</dbReference>
<dbReference type="InterPro" id="IPR029044">
    <property type="entry name" value="Nucleotide-diphossugar_trans"/>
</dbReference>
<dbReference type="InterPro" id="IPR056764">
    <property type="entry name" value="LbH_EIF2B3/5"/>
</dbReference>
<dbReference type="EMBL" id="CADEBD010000314">
    <property type="protein sequence ID" value="CAB3243418.1"/>
    <property type="molecule type" value="Genomic_DNA"/>
</dbReference>
<dbReference type="PANTHER" id="PTHR45989">
    <property type="entry name" value="TRANSLATION INITIATION FACTOR EIF-2B SUBUNIT GAMMA"/>
    <property type="match status" value="1"/>
</dbReference>
<dbReference type="AlphaFoldDB" id="A0A8S1AEJ6"/>
<feature type="compositionally biased region" description="Basic and acidic residues" evidence="10">
    <location>
        <begin position="621"/>
        <end position="636"/>
    </location>
</feature>
<feature type="domain" description="Nucleotidyl transferase" evidence="11">
    <location>
        <begin position="722"/>
        <end position="853"/>
    </location>
</feature>
<comment type="caution">
    <text evidence="14">The sequence shown here is derived from an EMBL/GenBank/DDBJ whole genome shotgun (WGS) entry which is preliminary data.</text>
</comment>
<dbReference type="PANTHER" id="PTHR45989:SF1">
    <property type="entry name" value="TRANSLATION INITIATION FACTOR EIF-2B SUBUNIT GAMMA"/>
    <property type="match status" value="1"/>
</dbReference>
<dbReference type="GO" id="GO:0002183">
    <property type="term" value="P:cytoplasmic translational initiation"/>
    <property type="evidence" value="ECO:0007669"/>
    <property type="project" value="TreeGrafter"/>
</dbReference>
<dbReference type="CDD" id="cd04198">
    <property type="entry name" value="eIF-2B_gamma_N"/>
    <property type="match status" value="1"/>
</dbReference>
<feature type="region of interest" description="Disordered" evidence="10">
    <location>
        <begin position="607"/>
        <end position="636"/>
    </location>
</feature>
<accession>A0A8S1AEJ6</accession>
<evidence type="ECO:0000313" key="15">
    <source>
        <dbReference type="Proteomes" id="UP000494256"/>
    </source>
</evidence>
<dbReference type="Pfam" id="PF16043">
    <property type="entry name" value="DUF4795"/>
    <property type="match status" value="1"/>
</dbReference>
<feature type="domain" description="DUF4795" evidence="12">
    <location>
        <begin position="426"/>
        <end position="620"/>
    </location>
</feature>
<evidence type="ECO:0000259" key="11">
    <source>
        <dbReference type="Pfam" id="PF00483"/>
    </source>
</evidence>
<dbReference type="Pfam" id="PF25084">
    <property type="entry name" value="LbH_EIF2B"/>
    <property type="match status" value="1"/>
</dbReference>
<dbReference type="InterPro" id="IPR032013">
    <property type="entry name" value="DUF4795"/>
</dbReference>
<dbReference type="Proteomes" id="UP000494256">
    <property type="component" value="Unassembled WGS sequence"/>
</dbReference>
<comment type="subunit">
    <text evidence="9">Component of the translation initiation factor 2B (eIF2B) complex which is a heterodecamer of two sets of five different subunits: alpha, beta, gamma, delta and epsilon. Subunits alpha, beta and delta comprise a regulatory subcomplex and subunits epsilon and gamma comprise a catalytic subcomplex. Within the complex, the hexameric regulatory complex resides at the center, with the two heterodimeric catalytic subcomplexes bound on opposite sides.</text>
</comment>
<keyword evidence="5" id="KW-0648">Protein biosynthesis</keyword>
<evidence type="ECO:0000313" key="14">
    <source>
        <dbReference type="EMBL" id="CAB3243418.1"/>
    </source>
</evidence>
<reference evidence="14 15" key="1">
    <citation type="submission" date="2020-04" db="EMBL/GenBank/DDBJ databases">
        <authorList>
            <person name="Wallbank WR R."/>
            <person name="Pardo Diaz C."/>
            <person name="Kozak K."/>
            <person name="Martin S."/>
            <person name="Jiggins C."/>
            <person name="Moest M."/>
            <person name="Warren A I."/>
            <person name="Byers J.R.P. K."/>
            <person name="Montejo-Kovacevich G."/>
            <person name="Yen C E."/>
        </authorList>
    </citation>
    <scope>NUCLEOTIDE SEQUENCE [LARGE SCALE GENOMIC DNA]</scope>
</reference>
<dbReference type="InterPro" id="IPR051960">
    <property type="entry name" value="eIF2B_gamma"/>
</dbReference>
<evidence type="ECO:0000256" key="9">
    <source>
        <dbReference type="ARBA" id="ARBA00046432"/>
    </source>
</evidence>
<evidence type="ECO:0000259" key="12">
    <source>
        <dbReference type="Pfam" id="PF16043"/>
    </source>
</evidence>
<evidence type="ECO:0000256" key="3">
    <source>
        <dbReference type="ARBA" id="ARBA00022490"/>
    </source>
</evidence>
<evidence type="ECO:0000256" key="1">
    <source>
        <dbReference type="ARBA" id="ARBA00004514"/>
    </source>
</evidence>
<keyword evidence="3" id="KW-0963">Cytoplasm</keyword>
<evidence type="ECO:0000256" key="8">
    <source>
        <dbReference type="ARBA" id="ARBA00045373"/>
    </source>
</evidence>
<dbReference type="Gene3D" id="2.160.10.10">
    <property type="entry name" value="Hexapeptide repeat proteins"/>
    <property type="match status" value="1"/>
</dbReference>
<dbReference type="GO" id="GO:0005851">
    <property type="term" value="C:eukaryotic translation initiation factor 2B complex"/>
    <property type="evidence" value="ECO:0007669"/>
    <property type="project" value="TreeGrafter"/>
</dbReference>
<feature type="compositionally biased region" description="Basic and acidic residues" evidence="10">
    <location>
        <begin position="109"/>
        <end position="126"/>
    </location>
</feature>
<evidence type="ECO:0000256" key="4">
    <source>
        <dbReference type="ARBA" id="ARBA00022540"/>
    </source>
</evidence>
<organism evidence="14 15">
    <name type="scientific">Arctia plantaginis</name>
    <name type="common">Wood tiger moth</name>
    <name type="synonym">Phalaena plantaginis</name>
    <dbReference type="NCBI Taxonomy" id="874455"/>
    <lineage>
        <taxon>Eukaryota</taxon>
        <taxon>Metazoa</taxon>
        <taxon>Ecdysozoa</taxon>
        <taxon>Arthropoda</taxon>
        <taxon>Hexapoda</taxon>
        <taxon>Insecta</taxon>
        <taxon>Pterygota</taxon>
        <taxon>Neoptera</taxon>
        <taxon>Endopterygota</taxon>
        <taxon>Lepidoptera</taxon>
        <taxon>Glossata</taxon>
        <taxon>Ditrysia</taxon>
        <taxon>Noctuoidea</taxon>
        <taxon>Erebidae</taxon>
        <taxon>Arctiinae</taxon>
        <taxon>Arctia</taxon>
    </lineage>
</organism>
<dbReference type="GO" id="GO:0005085">
    <property type="term" value="F:guanyl-nucleotide exchange factor activity"/>
    <property type="evidence" value="ECO:0007669"/>
    <property type="project" value="TreeGrafter"/>
</dbReference>
<evidence type="ECO:0000259" key="13">
    <source>
        <dbReference type="Pfam" id="PF25084"/>
    </source>
</evidence>
<dbReference type="SUPFAM" id="SSF53448">
    <property type="entry name" value="Nucleotide-diphospho-sugar transferases"/>
    <property type="match status" value="1"/>
</dbReference>
<comment type="subcellular location">
    <subcellularLocation>
        <location evidence="1">Cytoplasm</location>
        <location evidence="1">Cytosol</location>
    </subcellularLocation>
</comment>
<feature type="domain" description="EIF2B subunit epsilon/gamma LbH" evidence="13">
    <location>
        <begin position="1067"/>
        <end position="1149"/>
    </location>
</feature>
<sequence length="1172" mass="129905">MESSSEFAKEDDVIASLSTFDIMNVKTLIERAFGCIDENRVNFKLIQTILFLLARQLRILDRRVAFEGPFANAMENLSSLAVTEVKVHAMQSKKKGSKKGADKNAMGKSKLDKGKDGGKSLKRTDSNVEPDSAPKPMASIDPMEAQYEKLLVVERVSSSSSRASRTSPKPSVVTQEEFMKLAKTVRALQAHFGPIGTAGFPANAQLMESLRQNASLTDAMAALQLSARLEAVEKVLGRMTQLLSTVLSATPGIAVDSETRVFLGEHAATDLPTMSQMETGRPIDGTTVLLRPSDYEYQAKSGDESDAEVEDEDFVTHKRLRVAVKDLNDVVLKEMNEITERNTSSANQALKLASNLETKLTTSLNVGPRMANLESAVSAYTEQINAIDTGLSSQMSNYQEQLTQMQHELEIGLDAMAEAMANTGGDTVAMGELNNNFTALQIDFESMLFRQKRVSDGLEAVQANLSNLWKQIEMLRETKSDRDEVADALRDKAGIKDLNGLVPLEQFDAVRGDFEKRIEASYNKFNNQELIWQKAIDEILRELSEKGDLVQLNCLKDGMLKHLDELSARMEAIATIVGEPKTAVITKRLFRDAACICCSTPATMDMERPPQLPNLPKFPGGKRDEDSEHKKQISGDGDTRPCYYGLPILHPIDPRAHYCQRYCGGSHTLIPSGPPKVPLSCIITPVRKDVTTELGTDGKMYKVDESYTVVSVNMHKILEFQAVVLAAGRGSRLPDVGGAVSKCLLPVGPYPVLWYSLNLLEKIGFQEVLVLVLDEDKSNILSALEKCPLKIKYDLIVIPSDEDWGTANSLKHISNRISTDLLVLSGDLITNINLNDVLNVHRKYDAALTTLFFNNGPEEWIELPGPKTKAKPDRDLVCIDKETQRLVFLASASDFEETVTIPRVLVKKYDAISMYSRLLDAHVYVMKHWVLNYLVDSDKFTSVKGELIPHIVKKQLSKSKNSLEKKGTSEKNVDITKDIFDYATESGYESKIREMTAYSDHKLGSKGIFYNDLLRCYAHIPDKNTFGIRVNTLSSFYLSNNKILSKWEELIGSPLSERFHPNSEVKTKQIDESSTVGDKSIISEKTSIKNTFIGANCRVENKVRLTNCILMNNVTIREGCTLQDTVVYTGATVDTGCSLQHCLVGPHHLVASSTSSNHQLHAETTDNMITLG</sequence>
<evidence type="ECO:0000256" key="5">
    <source>
        <dbReference type="ARBA" id="ARBA00022917"/>
    </source>
</evidence>
<comment type="function">
    <text evidence="8">Acts as a component of the translation initiation factor 2B (eIF2B) complex, which catalyzes the exchange of GDP for GTP on the eukaryotic initiation factor 2 (eIF2) complex gamma subunit. Its guanine nucleotide exchange factor activity is repressed when bound to eIF2 complex phosphorylated on the alpha subunit, thereby limiting the amount of methionyl-initiator methionine tRNA available to the ribosome and consequently global translation is repressed.</text>
</comment>
<dbReference type="CDD" id="cd04652">
    <property type="entry name" value="LbH_eIF2B_gamma_C"/>
    <property type="match status" value="1"/>
</dbReference>
<evidence type="ECO:0000256" key="2">
    <source>
        <dbReference type="ARBA" id="ARBA00007878"/>
    </source>
</evidence>
<name>A0A8S1AEJ6_ARCPL</name>
<dbReference type="InterPro" id="IPR005835">
    <property type="entry name" value="NTP_transferase_dom"/>
</dbReference>
<dbReference type="OrthoDB" id="258392at2759"/>
<evidence type="ECO:0000256" key="7">
    <source>
        <dbReference type="ARBA" id="ARBA00044229"/>
    </source>
</evidence>